<dbReference type="AlphaFoldDB" id="A0A242M697"/>
<protein>
    <submittedName>
        <fullName evidence="1">Uncharacterized protein</fullName>
    </submittedName>
</protein>
<dbReference type="Proteomes" id="UP000194546">
    <property type="component" value="Unassembled WGS sequence"/>
</dbReference>
<evidence type="ECO:0000313" key="2">
    <source>
        <dbReference type="Proteomes" id="UP000194546"/>
    </source>
</evidence>
<accession>A0A242M697</accession>
<comment type="caution">
    <text evidence="1">The sequence shown here is derived from an EMBL/GenBank/DDBJ whole genome shotgun (WGS) entry which is preliminary data.</text>
</comment>
<reference evidence="1 2" key="1">
    <citation type="submission" date="2017-03" db="EMBL/GenBank/DDBJ databases">
        <title>Genome analysis of strain PAMC 26510.</title>
        <authorList>
            <person name="Oh H.-M."/>
            <person name="Yang J.-A."/>
        </authorList>
    </citation>
    <scope>NUCLEOTIDE SEQUENCE [LARGE SCALE GENOMIC DNA]</scope>
    <source>
        <strain evidence="1 2">PAMC 26510</strain>
    </source>
</reference>
<evidence type="ECO:0000313" key="1">
    <source>
        <dbReference type="EMBL" id="OTP66719.1"/>
    </source>
</evidence>
<dbReference type="EMBL" id="NBTY01000199">
    <property type="protein sequence ID" value="OTP66719.1"/>
    <property type="molecule type" value="Genomic_DNA"/>
</dbReference>
<gene>
    <name evidence="1" type="ORF">PAMC26510_33325</name>
</gene>
<name>A0A242M697_CABSO</name>
<sequence>MAMLPTPVAVAPAVLPSASRADKYLFEPELSASALSAAPTVL</sequence>
<organism evidence="1 2">
    <name type="scientific">Caballeronia sordidicola</name>
    <name type="common">Burkholderia sordidicola</name>
    <dbReference type="NCBI Taxonomy" id="196367"/>
    <lineage>
        <taxon>Bacteria</taxon>
        <taxon>Pseudomonadati</taxon>
        <taxon>Pseudomonadota</taxon>
        <taxon>Betaproteobacteria</taxon>
        <taxon>Burkholderiales</taxon>
        <taxon>Burkholderiaceae</taxon>
        <taxon>Caballeronia</taxon>
    </lineage>
</organism>
<proteinExistence type="predicted"/>